<protein>
    <recommendedName>
        <fullName evidence="2">Gamma-glutamyl-hercynylcysteine sulfoxide hydrolase</fullName>
        <ecNumber evidence="2">3.5.1.118</ecNumber>
    </recommendedName>
    <alternativeName>
        <fullName evidence="2">Gamma-glutamyl hercynylcysteine S-oxide hydrolase</fullName>
    </alternativeName>
</protein>
<dbReference type="InterPro" id="IPR017808">
    <property type="entry name" value="EgtC"/>
</dbReference>
<keyword evidence="2" id="KW-0378">Hydrolase</keyword>
<dbReference type="CDD" id="cd01908">
    <property type="entry name" value="YafJ"/>
    <property type="match status" value="1"/>
</dbReference>
<dbReference type="GO" id="GO:0052699">
    <property type="term" value="P:ergothioneine biosynthetic process"/>
    <property type="evidence" value="ECO:0007669"/>
    <property type="project" value="UniProtKB-UniRule"/>
</dbReference>
<dbReference type="EC" id="3.5.1.118" evidence="2"/>
<accession>A0A2T0QE43</accession>
<reference evidence="4 5" key="1">
    <citation type="submission" date="2018-03" db="EMBL/GenBank/DDBJ databases">
        <title>Genomic Encyclopedia of Archaeal and Bacterial Type Strains, Phase II (KMG-II): from individual species to whole genera.</title>
        <authorList>
            <person name="Goeker M."/>
        </authorList>
    </citation>
    <scope>NUCLEOTIDE SEQUENCE [LARGE SCALE GENOMIC DNA]</scope>
    <source>
        <strain evidence="4 5">DSM 45601</strain>
    </source>
</reference>
<dbReference type="InterPro" id="IPR052373">
    <property type="entry name" value="Gamma-glu_amide_hydrolase"/>
</dbReference>
<dbReference type="Pfam" id="PF13230">
    <property type="entry name" value="GATase_4"/>
    <property type="match status" value="1"/>
</dbReference>
<name>A0A2T0QE43_9ACTN</name>
<evidence type="ECO:0000256" key="1">
    <source>
        <dbReference type="ARBA" id="ARBA00022962"/>
    </source>
</evidence>
<dbReference type="UniPathway" id="UPA01014"/>
<organism evidence="4 5">
    <name type="scientific">Allonocardiopsis opalescens</name>
    <dbReference type="NCBI Taxonomy" id="1144618"/>
    <lineage>
        <taxon>Bacteria</taxon>
        <taxon>Bacillati</taxon>
        <taxon>Actinomycetota</taxon>
        <taxon>Actinomycetes</taxon>
        <taxon>Streptosporangiales</taxon>
        <taxon>Allonocardiopsis</taxon>
    </lineage>
</organism>
<dbReference type="InterPro" id="IPR017932">
    <property type="entry name" value="GATase_2_dom"/>
</dbReference>
<dbReference type="AlphaFoldDB" id="A0A2T0QE43"/>
<proteinExistence type="inferred from homology"/>
<dbReference type="Proteomes" id="UP000237846">
    <property type="component" value="Unassembled WGS sequence"/>
</dbReference>
<dbReference type="EMBL" id="PVZC01000001">
    <property type="protein sequence ID" value="PRY02214.1"/>
    <property type="molecule type" value="Genomic_DNA"/>
</dbReference>
<dbReference type="PANTHER" id="PTHR43187">
    <property type="entry name" value="GLUTAMINE AMIDOTRANSFERASE DUG3-RELATED"/>
    <property type="match status" value="1"/>
</dbReference>
<dbReference type="HAMAP" id="MF_02036">
    <property type="entry name" value="EgtC"/>
    <property type="match status" value="1"/>
</dbReference>
<dbReference type="NCBIfam" id="TIGR03442">
    <property type="entry name" value="ergothioneine biosynthesis protein EgtC"/>
    <property type="match status" value="1"/>
</dbReference>
<comment type="catalytic activity">
    <reaction evidence="2">
        <text>gamma-L-glutamyl-hercynylcysteine S-oxide + H2O = S-(hercyn-2-yl)-L-cysteine S-oxide + L-glutamate</text>
        <dbReference type="Rhea" id="RHEA:42684"/>
        <dbReference type="ChEBI" id="CHEBI:15377"/>
        <dbReference type="ChEBI" id="CHEBI:29985"/>
        <dbReference type="ChEBI" id="CHEBI:82703"/>
        <dbReference type="ChEBI" id="CHEBI:82706"/>
        <dbReference type="EC" id="3.5.1.118"/>
    </reaction>
</comment>
<evidence type="ECO:0000256" key="2">
    <source>
        <dbReference type="HAMAP-Rule" id="MF_02036"/>
    </source>
</evidence>
<evidence type="ECO:0000259" key="3">
    <source>
        <dbReference type="PROSITE" id="PS51278"/>
    </source>
</evidence>
<keyword evidence="5" id="KW-1185">Reference proteome</keyword>
<evidence type="ECO:0000313" key="5">
    <source>
        <dbReference type="Proteomes" id="UP000237846"/>
    </source>
</evidence>
<comment type="function">
    <text evidence="2">Catalyzes the hydrolysis of the gamma-glutamyl amide bond of hercynyl-gamma-L-glutamyl-L-cysteine sulfoxide to produce hercynylcysteine sulfoxide, a step in the biosynthesis pathway of ergothioneine.</text>
</comment>
<dbReference type="GO" id="GO:0016811">
    <property type="term" value="F:hydrolase activity, acting on carbon-nitrogen (but not peptide) bonds, in linear amides"/>
    <property type="evidence" value="ECO:0007669"/>
    <property type="project" value="UniProtKB-UniRule"/>
</dbReference>
<dbReference type="SUPFAM" id="SSF56235">
    <property type="entry name" value="N-terminal nucleophile aminohydrolases (Ntn hydrolases)"/>
    <property type="match status" value="1"/>
</dbReference>
<dbReference type="InterPro" id="IPR029055">
    <property type="entry name" value="Ntn_hydrolases_N"/>
</dbReference>
<feature type="domain" description="Glutamine amidotransferase type-2" evidence="3">
    <location>
        <begin position="2"/>
        <end position="242"/>
    </location>
</feature>
<dbReference type="GO" id="GO:0016740">
    <property type="term" value="F:transferase activity"/>
    <property type="evidence" value="ECO:0007669"/>
    <property type="project" value="UniProtKB-KW"/>
</dbReference>
<gene>
    <name evidence="2" type="primary">egtC</name>
    <name evidence="4" type="ORF">CLV72_101815</name>
</gene>
<dbReference type="PANTHER" id="PTHR43187:SF2">
    <property type="entry name" value="GAMMA-GLUTAMYL-HERCYNYLCYSTEINE SULFOXIDE HYDROLASE"/>
    <property type="match status" value="1"/>
</dbReference>
<sequence>MCRHLAYLGPPVSLRELLYAPKHGLHTQSYAPREQRHGTVNADGFGVGWYDPGRAAPVRYRRAVPIWADASFADLADVVRSTCVVAAVRSATEGFPVEESGAQPFRADGRLFSHNGVVGDYEAVEAALRAHGVTGVPDVRAPLDSAALLGWAVRAWRSGAPLGEGLASAVAHTAAQATGRYNLLAADGTRLAATACGDTLYLKTASGDDGRPRAVVLASEPTDDAADWRPVPDGSLVVADLEGVEIRPL</sequence>
<dbReference type="InterPro" id="IPR032889">
    <property type="entry name" value="EgtC_Actinobacteria"/>
</dbReference>
<keyword evidence="4" id="KW-0808">Transferase</keyword>
<dbReference type="Gene3D" id="3.60.20.10">
    <property type="entry name" value="Glutamine Phosphoribosylpyrophosphate, subunit 1, domain 1"/>
    <property type="match status" value="1"/>
</dbReference>
<evidence type="ECO:0000313" key="4">
    <source>
        <dbReference type="EMBL" id="PRY02214.1"/>
    </source>
</evidence>
<dbReference type="InterPro" id="IPR026869">
    <property type="entry name" value="EgtC-like"/>
</dbReference>
<keyword evidence="1 2" id="KW-0315">Glutamine amidotransferase</keyword>
<dbReference type="RefSeq" id="WP_106239357.1">
    <property type="nucleotide sequence ID" value="NZ_PVZC01000001.1"/>
</dbReference>
<comment type="pathway">
    <text evidence="2">Amino-acid biosynthesis; ergothioneine biosynthesis.</text>
</comment>
<comment type="caution">
    <text evidence="4">The sequence shown here is derived from an EMBL/GenBank/DDBJ whole genome shotgun (WGS) entry which is preliminary data.</text>
</comment>
<dbReference type="PROSITE" id="PS51278">
    <property type="entry name" value="GATASE_TYPE_2"/>
    <property type="match status" value="1"/>
</dbReference>
<dbReference type="OrthoDB" id="9804310at2"/>